<dbReference type="InterPro" id="IPR041489">
    <property type="entry name" value="PDZ_6"/>
</dbReference>
<dbReference type="InterPro" id="IPR052074">
    <property type="entry name" value="NonRcpt_TyrProt_Phosphatase"/>
</dbReference>
<gene>
    <name evidence="4" type="ORF">PENTCL1PPCAC_19781</name>
</gene>
<proteinExistence type="predicted"/>
<dbReference type="EMBL" id="BTSX01000004">
    <property type="protein sequence ID" value="GMS97606.1"/>
    <property type="molecule type" value="Genomic_DNA"/>
</dbReference>
<evidence type="ECO:0000259" key="3">
    <source>
        <dbReference type="PROSITE" id="PS50106"/>
    </source>
</evidence>
<dbReference type="Pfam" id="PF17820">
    <property type="entry name" value="PDZ_6"/>
    <property type="match status" value="1"/>
</dbReference>
<sequence>AAAAAAATPSPSGTLPRAGSFNRRNSLASNRVSGRASKRRPRKTRAEPEFVEKEQLPAIRLKAPSSRKSEAASCSKMKSLLARVENTSAQVRLLDGQIVEVACRSDAITSDIFSLIVTHTKLSEHVFFGLCTLRDGEQFFLDDEQKLEKMAPPGWKSTVRGVPAVQYILHLRFRFYPTYVDFIKTPGTLHALYLQLRRDLLDSRVEPRRDIAFDLAALALQAEFGDRPPPAVIDYFSPGHYLAPRFVAAEDPARLRSLLSELHSHYSGTTEKEAQQKFIEMCQRMPDYGCHSYRVFRSKAAATSSPSPFDSDSGAALWIGIMPKGIVVSESQMGQRAQFAEHPWQRTHTLQFDKKRFVIVDLAVDNDGDRKQSTFFVDHHSKSAYFVRFAASQHRFMIKMRQWKNQLKNEKRVAAMPDVAAEGRAIDSPLENAERLFDKIPSPPTTIDRRRQSIDAAAAAAAAREKSATAAAREKSNGHHPPAVAAFDTLPSQHDRSFLSSVLDESVNDSMDQNDEVEGEIVDLEIVKDPNAGLGLTLVDGQLNGLTGVYVKSVNEGGAGQKSGLAVGDRILSVNGESLLGKDRHRAVQLVKESASLVAIQVSRIHGIVTQHKTGTLETSKKISTIDLKQGSLAALAPPKDRLATSKGGSRTPPAPRKATQKRTLSDFGAVTDALPELNSEDILADMKNLANQHMHDSDEETAGEYRLPQHTSLYGEGDDLDSPLDKLPGSSSKPARANNYATFPRRSNLDWADELEEVGEESEEDDDDVVEVTLNRNEQGSLGVQVASSEGRCRIQAMTAPPAKGHPGIREGDFLVSVNGAPTEGCGHKEIVAMLRGGGATVTLGLKKVNGDQRIRIVLDKSGGGAIGLSLGKKMGFDGVLVRAIGADSIAEKEGRLRVGDRIVAVDSDKVLDETPARIVERLKAAIDRVEITIIRPSAFSSLPRTPSTGSLHKTTYRNP</sequence>
<organism evidence="4 5">
    <name type="scientific">Pristionchus entomophagus</name>
    <dbReference type="NCBI Taxonomy" id="358040"/>
    <lineage>
        <taxon>Eukaryota</taxon>
        <taxon>Metazoa</taxon>
        <taxon>Ecdysozoa</taxon>
        <taxon>Nematoda</taxon>
        <taxon>Chromadorea</taxon>
        <taxon>Rhabditida</taxon>
        <taxon>Rhabditina</taxon>
        <taxon>Diplogasteromorpha</taxon>
        <taxon>Diplogasteroidea</taxon>
        <taxon>Neodiplogasteridae</taxon>
        <taxon>Pristionchus</taxon>
    </lineage>
</organism>
<dbReference type="PANTHER" id="PTHR46900:SF2">
    <property type="entry name" value="TYROSINE-PROTEIN PHOSPHATASE NON-RECEPTOR TYPE 13"/>
    <property type="match status" value="1"/>
</dbReference>
<feature type="domain" description="FERM" evidence="2">
    <location>
        <begin position="87"/>
        <end position="401"/>
    </location>
</feature>
<evidence type="ECO:0000313" key="5">
    <source>
        <dbReference type="Proteomes" id="UP001432027"/>
    </source>
</evidence>
<evidence type="ECO:0000256" key="1">
    <source>
        <dbReference type="SAM" id="MobiDB-lite"/>
    </source>
</evidence>
<dbReference type="PRINTS" id="PR00935">
    <property type="entry name" value="BAND41"/>
</dbReference>
<comment type="caution">
    <text evidence="4">The sequence shown here is derived from an EMBL/GenBank/DDBJ whole genome shotgun (WGS) entry which is preliminary data.</text>
</comment>
<dbReference type="Pfam" id="PF00373">
    <property type="entry name" value="FERM_M"/>
    <property type="match status" value="1"/>
</dbReference>
<name>A0AAV5TT84_9BILA</name>
<dbReference type="InterPro" id="IPR036034">
    <property type="entry name" value="PDZ_sf"/>
</dbReference>
<dbReference type="SMART" id="SM00228">
    <property type="entry name" value="PDZ"/>
    <property type="match status" value="3"/>
</dbReference>
<feature type="domain" description="PDZ" evidence="3">
    <location>
        <begin position="857"/>
        <end position="939"/>
    </location>
</feature>
<dbReference type="InterPro" id="IPR000299">
    <property type="entry name" value="FERM_domain"/>
</dbReference>
<reference evidence="4" key="1">
    <citation type="submission" date="2023-10" db="EMBL/GenBank/DDBJ databases">
        <title>Genome assembly of Pristionchus species.</title>
        <authorList>
            <person name="Yoshida K."/>
            <person name="Sommer R.J."/>
        </authorList>
    </citation>
    <scope>NUCLEOTIDE SEQUENCE</scope>
    <source>
        <strain evidence="4">RS0144</strain>
    </source>
</reference>
<dbReference type="Pfam" id="PF09379">
    <property type="entry name" value="FERM_N"/>
    <property type="match status" value="1"/>
</dbReference>
<accession>A0AAV5TT84</accession>
<feature type="region of interest" description="Disordered" evidence="1">
    <location>
        <begin position="634"/>
        <end position="663"/>
    </location>
</feature>
<dbReference type="PROSITE" id="PS00661">
    <property type="entry name" value="FERM_2"/>
    <property type="match status" value="1"/>
</dbReference>
<dbReference type="InterPro" id="IPR018979">
    <property type="entry name" value="FERM_N"/>
</dbReference>
<dbReference type="AlphaFoldDB" id="A0AAV5TT84"/>
<dbReference type="Gene3D" id="1.20.80.10">
    <property type="match status" value="1"/>
</dbReference>
<dbReference type="InterPro" id="IPR035963">
    <property type="entry name" value="FERM_2"/>
</dbReference>
<dbReference type="SMART" id="SM01196">
    <property type="entry name" value="FERM_C"/>
    <property type="match status" value="1"/>
</dbReference>
<dbReference type="PANTHER" id="PTHR46900">
    <property type="entry name" value="TYROSINE-PROTEIN PHOSPHATASE NON-RECEPTOR TYPE 13"/>
    <property type="match status" value="1"/>
</dbReference>
<dbReference type="Proteomes" id="UP001432027">
    <property type="component" value="Unassembled WGS sequence"/>
</dbReference>
<dbReference type="SUPFAM" id="SSF47031">
    <property type="entry name" value="Second domain of FERM"/>
    <property type="match status" value="1"/>
</dbReference>
<dbReference type="InterPro" id="IPR019748">
    <property type="entry name" value="FERM_central"/>
</dbReference>
<dbReference type="InterPro" id="IPR001478">
    <property type="entry name" value="PDZ"/>
</dbReference>
<dbReference type="PROSITE" id="PS50106">
    <property type="entry name" value="PDZ"/>
    <property type="match status" value="3"/>
</dbReference>
<dbReference type="SUPFAM" id="SSF54236">
    <property type="entry name" value="Ubiquitin-like"/>
    <property type="match status" value="1"/>
</dbReference>
<dbReference type="InterPro" id="IPR014352">
    <property type="entry name" value="FERM/acyl-CoA-bd_prot_sf"/>
</dbReference>
<dbReference type="PROSITE" id="PS50057">
    <property type="entry name" value="FERM_3"/>
    <property type="match status" value="1"/>
</dbReference>
<dbReference type="CDD" id="cd17101">
    <property type="entry name" value="FERM_F1_PTPN13_like"/>
    <property type="match status" value="1"/>
</dbReference>
<feature type="compositionally biased region" description="Polar residues" evidence="1">
    <location>
        <begin position="22"/>
        <end position="32"/>
    </location>
</feature>
<feature type="domain" description="PDZ" evidence="3">
    <location>
        <begin position="523"/>
        <end position="606"/>
    </location>
</feature>
<feature type="domain" description="PDZ" evidence="3">
    <location>
        <begin position="772"/>
        <end position="851"/>
    </location>
</feature>
<dbReference type="SMART" id="SM00295">
    <property type="entry name" value="B41"/>
    <property type="match status" value="1"/>
</dbReference>
<dbReference type="Gene3D" id="2.30.42.10">
    <property type="match status" value="3"/>
</dbReference>
<dbReference type="Gene3D" id="2.30.29.30">
    <property type="entry name" value="Pleckstrin-homology domain (PH domain)/Phosphotyrosine-binding domain (PTB)"/>
    <property type="match status" value="1"/>
</dbReference>
<evidence type="ECO:0008006" key="6">
    <source>
        <dbReference type="Google" id="ProtNLM"/>
    </source>
</evidence>
<keyword evidence="5" id="KW-1185">Reference proteome</keyword>
<dbReference type="SUPFAM" id="SSF50729">
    <property type="entry name" value="PH domain-like"/>
    <property type="match status" value="1"/>
</dbReference>
<dbReference type="InterPro" id="IPR011993">
    <property type="entry name" value="PH-like_dom_sf"/>
</dbReference>
<evidence type="ECO:0000259" key="2">
    <source>
        <dbReference type="PROSITE" id="PS50057"/>
    </source>
</evidence>
<dbReference type="InterPro" id="IPR019749">
    <property type="entry name" value="Band_41_domain"/>
</dbReference>
<feature type="region of interest" description="Disordered" evidence="1">
    <location>
        <begin position="712"/>
        <end position="739"/>
    </location>
</feature>
<protein>
    <recommendedName>
        <fullName evidence="6">Frm-5.1</fullName>
    </recommendedName>
</protein>
<feature type="region of interest" description="Disordered" evidence="1">
    <location>
        <begin position="1"/>
        <end position="51"/>
    </location>
</feature>
<dbReference type="CDD" id="cd00136">
    <property type="entry name" value="PDZ_canonical"/>
    <property type="match status" value="2"/>
</dbReference>
<dbReference type="Pfam" id="PF00595">
    <property type="entry name" value="PDZ"/>
    <property type="match status" value="2"/>
</dbReference>
<dbReference type="InterPro" id="IPR018980">
    <property type="entry name" value="FERM_PH-like_C"/>
</dbReference>
<dbReference type="InterPro" id="IPR019747">
    <property type="entry name" value="FERM_CS"/>
</dbReference>
<dbReference type="SUPFAM" id="SSF50156">
    <property type="entry name" value="PDZ domain-like"/>
    <property type="match status" value="3"/>
</dbReference>
<dbReference type="Gene3D" id="3.10.20.90">
    <property type="entry name" value="Phosphatidylinositol 3-kinase Catalytic Subunit, Chain A, domain 1"/>
    <property type="match status" value="1"/>
</dbReference>
<dbReference type="CDD" id="cd14473">
    <property type="entry name" value="FERM_B-lobe"/>
    <property type="match status" value="1"/>
</dbReference>
<feature type="non-terminal residue" evidence="4">
    <location>
        <position position="1"/>
    </location>
</feature>
<dbReference type="InterPro" id="IPR029071">
    <property type="entry name" value="Ubiquitin-like_domsf"/>
</dbReference>
<dbReference type="Pfam" id="PF09380">
    <property type="entry name" value="FERM_C"/>
    <property type="match status" value="1"/>
</dbReference>
<evidence type="ECO:0000313" key="4">
    <source>
        <dbReference type="EMBL" id="GMS97606.1"/>
    </source>
</evidence>